<dbReference type="EMBL" id="JAANQT010000626">
    <property type="protein sequence ID" value="KAG1309522.1"/>
    <property type="molecule type" value="Genomic_DNA"/>
</dbReference>
<dbReference type="AlphaFoldDB" id="A0A9P6XAY7"/>
<feature type="region of interest" description="Disordered" evidence="1">
    <location>
        <begin position="129"/>
        <end position="160"/>
    </location>
</feature>
<comment type="caution">
    <text evidence="2">The sequence shown here is derived from an EMBL/GenBank/DDBJ whole genome shotgun (WGS) entry which is preliminary data.</text>
</comment>
<sequence>MIISSSVHPTKQDIAMSTVTPAHATTQLFTSDPPPCSTFILPQRIVDLSVRLQINFKIPTASSGSIGQLQPAHSSKNDALTAAHQPKRPVWTRSNNYIRAPRTNTEQIRVLVAELNMIRSSKITRTLKPRDSFRSRRPDAFSWGRPSPLREINNEASMDK</sequence>
<keyword evidence="3" id="KW-1185">Reference proteome</keyword>
<organism evidence="2 3">
    <name type="scientific">Rhizopus oryzae</name>
    <name type="common">Mucormycosis agent</name>
    <name type="synonym">Rhizopus arrhizus var. delemar</name>
    <dbReference type="NCBI Taxonomy" id="64495"/>
    <lineage>
        <taxon>Eukaryota</taxon>
        <taxon>Fungi</taxon>
        <taxon>Fungi incertae sedis</taxon>
        <taxon>Mucoromycota</taxon>
        <taxon>Mucoromycotina</taxon>
        <taxon>Mucoromycetes</taxon>
        <taxon>Mucorales</taxon>
        <taxon>Mucorineae</taxon>
        <taxon>Rhizopodaceae</taxon>
        <taxon>Rhizopus</taxon>
    </lineage>
</organism>
<protein>
    <submittedName>
        <fullName evidence="2">Uncharacterized protein</fullName>
    </submittedName>
</protein>
<proteinExistence type="predicted"/>
<feature type="compositionally biased region" description="Polar residues" evidence="1">
    <location>
        <begin position="62"/>
        <end position="78"/>
    </location>
</feature>
<evidence type="ECO:0000313" key="2">
    <source>
        <dbReference type="EMBL" id="KAG1309522.1"/>
    </source>
</evidence>
<name>A0A9P6XAY7_RHIOR</name>
<feature type="compositionally biased region" description="Basic and acidic residues" evidence="1">
    <location>
        <begin position="129"/>
        <end position="139"/>
    </location>
</feature>
<dbReference type="OrthoDB" id="2215011at2759"/>
<accession>A0A9P6XAY7</accession>
<gene>
    <name evidence="2" type="ORF">G6F64_005248</name>
</gene>
<evidence type="ECO:0000313" key="3">
    <source>
        <dbReference type="Proteomes" id="UP000716291"/>
    </source>
</evidence>
<dbReference type="Proteomes" id="UP000716291">
    <property type="component" value="Unassembled WGS sequence"/>
</dbReference>
<evidence type="ECO:0000256" key="1">
    <source>
        <dbReference type="SAM" id="MobiDB-lite"/>
    </source>
</evidence>
<feature type="region of interest" description="Disordered" evidence="1">
    <location>
        <begin position="62"/>
        <end position="85"/>
    </location>
</feature>
<reference evidence="2" key="1">
    <citation type="journal article" date="2020" name="Microb. Genom.">
        <title>Genetic diversity of clinical and environmental Mucorales isolates obtained from an investigation of mucormycosis cases among solid organ transplant recipients.</title>
        <authorList>
            <person name="Nguyen M.H."/>
            <person name="Kaul D."/>
            <person name="Muto C."/>
            <person name="Cheng S.J."/>
            <person name="Richter R.A."/>
            <person name="Bruno V.M."/>
            <person name="Liu G."/>
            <person name="Beyhan S."/>
            <person name="Sundermann A.J."/>
            <person name="Mounaud S."/>
            <person name="Pasculle A.W."/>
            <person name="Nierman W.C."/>
            <person name="Driscoll E."/>
            <person name="Cumbie R."/>
            <person name="Clancy C.J."/>
            <person name="Dupont C.L."/>
        </authorList>
    </citation>
    <scope>NUCLEOTIDE SEQUENCE</scope>
    <source>
        <strain evidence="2">GL11</strain>
    </source>
</reference>